<evidence type="ECO:0000256" key="1">
    <source>
        <dbReference type="ARBA" id="ARBA00004141"/>
    </source>
</evidence>
<evidence type="ECO:0008006" key="8">
    <source>
        <dbReference type="Google" id="ProtNLM"/>
    </source>
</evidence>
<sequence>MKNDTSAAIFEEILSRIRPFGYFQKRLYFLTSLIQVFVTTVILYVDFVYLNVKNSKCTLSSRILPDNVTNISTPGETENPCGFNQWEVPTWMIGEFASDKFTYIWLCQGCGIIAGAVVSGFLSDLVGRKTVLYVNLMMMSLAQGSLCILDDWVLFLISRGLVGIFAGGVIIPSCVQMIEHVGQNWREISVCFCAWALGIPLLILEGLVTRHWRWLGIVTSFTSLLSIGTYFIYPESFRWHTCRENFSKAEACIREIISANATSLPDFTQLYDRAKLAVLNSMYRRPRTFFDLLHTRERIKTTIALVSIWLFTCAVYRCLHERMVGQMSSNVYLDTILVYLLDIPLVYSAIVITRCIGRRWCLFLYAVSCAFTLSCILVINLTKAMNTQVDMMLGITIFGKLGVTSTIVLILLVTLEVYPTSIRCMGFAVGLSSGVIGLCVGHVLYMEFFHKVHFSYPYICYAVLMGAVGCTCLLFPETSGKPLPDLVRSRHRMISMKEVTRLSSAWDAP</sequence>
<feature type="transmembrane region" description="Helical" evidence="5">
    <location>
        <begin position="331"/>
        <end position="353"/>
    </location>
</feature>
<comment type="subcellular location">
    <subcellularLocation>
        <location evidence="1">Membrane</location>
        <topology evidence="1">Multi-pass membrane protein</topology>
    </subcellularLocation>
</comment>
<protein>
    <recommendedName>
        <fullName evidence="8">Major facilitator superfamily (MFS) profile domain-containing protein</fullName>
    </recommendedName>
</protein>
<dbReference type="SUPFAM" id="SSF103473">
    <property type="entry name" value="MFS general substrate transporter"/>
    <property type="match status" value="1"/>
</dbReference>
<dbReference type="GO" id="GO:0016020">
    <property type="term" value="C:membrane"/>
    <property type="evidence" value="ECO:0007669"/>
    <property type="project" value="UniProtKB-SubCell"/>
</dbReference>
<dbReference type="Gene3D" id="1.20.1250.20">
    <property type="entry name" value="MFS general substrate transporter like domains"/>
    <property type="match status" value="1"/>
</dbReference>
<keyword evidence="4 5" id="KW-0472">Membrane</keyword>
<keyword evidence="2 5" id="KW-0812">Transmembrane</keyword>
<evidence type="ECO:0000256" key="4">
    <source>
        <dbReference type="ARBA" id="ARBA00023136"/>
    </source>
</evidence>
<evidence type="ECO:0000313" key="6">
    <source>
        <dbReference type="EnsemblMetazoa" id="G1903.2:cds"/>
    </source>
</evidence>
<feature type="transmembrane region" description="Helical" evidence="5">
    <location>
        <begin position="27"/>
        <end position="45"/>
    </location>
</feature>
<evidence type="ECO:0000256" key="3">
    <source>
        <dbReference type="ARBA" id="ARBA00022989"/>
    </source>
</evidence>
<dbReference type="Proteomes" id="UP000005408">
    <property type="component" value="Unassembled WGS sequence"/>
</dbReference>
<evidence type="ECO:0000313" key="7">
    <source>
        <dbReference type="Proteomes" id="UP000005408"/>
    </source>
</evidence>
<feature type="transmembrane region" description="Helical" evidence="5">
    <location>
        <begin position="152"/>
        <end position="175"/>
    </location>
</feature>
<keyword evidence="7" id="KW-1185">Reference proteome</keyword>
<feature type="transmembrane region" description="Helical" evidence="5">
    <location>
        <begin position="187"/>
        <end position="208"/>
    </location>
</feature>
<dbReference type="OrthoDB" id="3936150at2759"/>
<proteinExistence type="predicted"/>
<dbReference type="EnsemblMetazoa" id="G1903.5">
    <property type="protein sequence ID" value="G1903.5:cds"/>
    <property type="gene ID" value="G1903"/>
</dbReference>
<dbReference type="OMA" id="CIGRRWC"/>
<accession>A0A8W8JH29</accession>
<feature type="transmembrane region" description="Helical" evidence="5">
    <location>
        <begin position="102"/>
        <end position="123"/>
    </location>
</feature>
<feature type="transmembrane region" description="Helical" evidence="5">
    <location>
        <begin position="214"/>
        <end position="233"/>
    </location>
</feature>
<dbReference type="PANTHER" id="PTHR24064">
    <property type="entry name" value="SOLUTE CARRIER FAMILY 22 MEMBER"/>
    <property type="match status" value="1"/>
</dbReference>
<dbReference type="EnsemblMetazoa" id="G1903.2">
    <property type="protein sequence ID" value="G1903.2:cds"/>
    <property type="gene ID" value="G1903"/>
</dbReference>
<feature type="transmembrane region" description="Helical" evidence="5">
    <location>
        <begin position="130"/>
        <end position="146"/>
    </location>
</feature>
<dbReference type="Pfam" id="PF00083">
    <property type="entry name" value="Sugar_tr"/>
    <property type="match status" value="1"/>
</dbReference>
<feature type="transmembrane region" description="Helical" evidence="5">
    <location>
        <begin position="425"/>
        <end position="444"/>
    </location>
</feature>
<dbReference type="InterPro" id="IPR005828">
    <property type="entry name" value="MFS_sugar_transport-like"/>
</dbReference>
<evidence type="ECO:0000256" key="5">
    <source>
        <dbReference type="SAM" id="Phobius"/>
    </source>
</evidence>
<dbReference type="AlphaFoldDB" id="A0A8W8JH29"/>
<feature type="transmembrane region" description="Helical" evidence="5">
    <location>
        <begin position="302"/>
        <end position="319"/>
    </location>
</feature>
<organism evidence="6 7">
    <name type="scientific">Magallana gigas</name>
    <name type="common">Pacific oyster</name>
    <name type="synonym">Crassostrea gigas</name>
    <dbReference type="NCBI Taxonomy" id="29159"/>
    <lineage>
        <taxon>Eukaryota</taxon>
        <taxon>Metazoa</taxon>
        <taxon>Spiralia</taxon>
        <taxon>Lophotrochozoa</taxon>
        <taxon>Mollusca</taxon>
        <taxon>Bivalvia</taxon>
        <taxon>Autobranchia</taxon>
        <taxon>Pteriomorphia</taxon>
        <taxon>Ostreida</taxon>
        <taxon>Ostreoidea</taxon>
        <taxon>Ostreidae</taxon>
        <taxon>Magallana</taxon>
    </lineage>
</organism>
<feature type="transmembrane region" description="Helical" evidence="5">
    <location>
        <begin position="391"/>
        <end position="413"/>
    </location>
</feature>
<feature type="transmembrane region" description="Helical" evidence="5">
    <location>
        <begin position="456"/>
        <end position="475"/>
    </location>
</feature>
<name>A0A8W8JH29_MAGGI</name>
<evidence type="ECO:0000256" key="2">
    <source>
        <dbReference type="ARBA" id="ARBA00022692"/>
    </source>
</evidence>
<feature type="transmembrane region" description="Helical" evidence="5">
    <location>
        <begin position="360"/>
        <end position="379"/>
    </location>
</feature>
<dbReference type="InterPro" id="IPR036259">
    <property type="entry name" value="MFS_trans_sf"/>
</dbReference>
<dbReference type="GO" id="GO:0022857">
    <property type="term" value="F:transmembrane transporter activity"/>
    <property type="evidence" value="ECO:0007669"/>
    <property type="project" value="InterPro"/>
</dbReference>
<keyword evidence="3 5" id="KW-1133">Transmembrane helix</keyword>
<reference evidence="6" key="1">
    <citation type="submission" date="2022-08" db="UniProtKB">
        <authorList>
            <consortium name="EnsemblMetazoa"/>
        </authorList>
    </citation>
    <scope>IDENTIFICATION</scope>
    <source>
        <strain evidence="6">05x7-T-G4-1.051#20</strain>
    </source>
</reference>